<accession>A0AA88HVN9</accession>
<organism evidence="2 3">
    <name type="scientific">Artemia franciscana</name>
    <name type="common">Brine shrimp</name>
    <name type="synonym">Artemia sanfranciscana</name>
    <dbReference type="NCBI Taxonomy" id="6661"/>
    <lineage>
        <taxon>Eukaryota</taxon>
        <taxon>Metazoa</taxon>
        <taxon>Ecdysozoa</taxon>
        <taxon>Arthropoda</taxon>
        <taxon>Crustacea</taxon>
        <taxon>Branchiopoda</taxon>
        <taxon>Anostraca</taxon>
        <taxon>Artemiidae</taxon>
        <taxon>Artemia</taxon>
    </lineage>
</organism>
<sequence length="397" mass="45175">MVDRIDPLDITNIKALSTWMKTQNWRNIAKLEPCRFKDSGRGMRTRKGLEAGQLLVQIPRLLLMTAGGFRSSKEWSWLVDKNLSCHDALVLYLLVEKNKRDSSFFHAYIKTLPEEFSMPTDLGNEMICMLPTFIAMKFQDKIKSLQDSFKKVARGYKNICIKELGFCEFKWAYYVVNTRAVHITGSSGKFNADSSDCMALVPFLDLLNHTHDTSCISGFNPDTNCYEIETLSKTPKCSEVFINYGPHDNLSLFVEYGFLIPRNPNNCLPLEMTDFISACNEYDVKLSNLCLQTISLHNLMKNLGLFTDGPSWSVKALLKVLSCDWSSLMRIEDIIYRDFENQGLTEKTLLNCILDKKKGEVCDSLSAIAKDKSCLVTNCIVSFLEECLSIIEFSYAN</sequence>
<dbReference type="EMBL" id="JAVRJZ010000012">
    <property type="protein sequence ID" value="KAK2716013.1"/>
    <property type="molecule type" value="Genomic_DNA"/>
</dbReference>
<feature type="domain" description="SET" evidence="1">
    <location>
        <begin position="29"/>
        <end position="245"/>
    </location>
</feature>
<evidence type="ECO:0000259" key="1">
    <source>
        <dbReference type="PROSITE" id="PS50280"/>
    </source>
</evidence>
<dbReference type="SUPFAM" id="SSF82199">
    <property type="entry name" value="SET domain"/>
    <property type="match status" value="1"/>
</dbReference>
<dbReference type="PANTHER" id="PTHR13271">
    <property type="entry name" value="UNCHARACTERIZED PUTATIVE METHYLTRANSFERASE"/>
    <property type="match status" value="1"/>
</dbReference>
<dbReference type="Pfam" id="PF00856">
    <property type="entry name" value="SET"/>
    <property type="match status" value="1"/>
</dbReference>
<dbReference type="Proteomes" id="UP001187531">
    <property type="component" value="Unassembled WGS sequence"/>
</dbReference>
<keyword evidence="3" id="KW-1185">Reference proteome</keyword>
<evidence type="ECO:0000313" key="3">
    <source>
        <dbReference type="Proteomes" id="UP001187531"/>
    </source>
</evidence>
<gene>
    <name evidence="2" type="ORF">QYM36_010547</name>
</gene>
<dbReference type="CDD" id="cd19177">
    <property type="entry name" value="SET_SETD4"/>
    <property type="match status" value="1"/>
</dbReference>
<dbReference type="FunFam" id="3.90.1410.10:FF:000050">
    <property type="entry name" value="SET domain-containing protein 4"/>
    <property type="match status" value="1"/>
</dbReference>
<dbReference type="InterPro" id="IPR001214">
    <property type="entry name" value="SET_dom"/>
</dbReference>
<proteinExistence type="predicted"/>
<comment type="caution">
    <text evidence="2">The sequence shown here is derived from an EMBL/GenBank/DDBJ whole genome shotgun (WGS) entry which is preliminary data.</text>
</comment>
<dbReference type="PROSITE" id="PS50280">
    <property type="entry name" value="SET"/>
    <property type="match status" value="1"/>
</dbReference>
<dbReference type="InterPro" id="IPR050600">
    <property type="entry name" value="SETD3_SETD6_MTase"/>
</dbReference>
<protein>
    <recommendedName>
        <fullName evidence="1">SET domain-containing protein</fullName>
    </recommendedName>
</protein>
<dbReference type="InterPro" id="IPR046341">
    <property type="entry name" value="SET_dom_sf"/>
</dbReference>
<evidence type="ECO:0000313" key="2">
    <source>
        <dbReference type="EMBL" id="KAK2716013.1"/>
    </source>
</evidence>
<dbReference type="PANTHER" id="PTHR13271:SF151">
    <property type="entry name" value="SET DOMAIN-CONTAINING PROTEIN 4"/>
    <property type="match status" value="1"/>
</dbReference>
<dbReference type="GO" id="GO:0016279">
    <property type="term" value="F:protein-lysine N-methyltransferase activity"/>
    <property type="evidence" value="ECO:0007669"/>
    <property type="project" value="InterPro"/>
</dbReference>
<dbReference type="Gene3D" id="3.90.1410.10">
    <property type="entry name" value="set domain protein methyltransferase, domain 1"/>
    <property type="match status" value="1"/>
</dbReference>
<name>A0AA88HVN9_ARTSF</name>
<dbReference type="AlphaFoldDB" id="A0AA88HVN9"/>
<dbReference type="InterPro" id="IPR044429">
    <property type="entry name" value="SETD4_SET"/>
</dbReference>
<reference evidence="2" key="1">
    <citation type="submission" date="2023-07" db="EMBL/GenBank/DDBJ databases">
        <title>Chromosome-level genome assembly of Artemia franciscana.</title>
        <authorList>
            <person name="Jo E."/>
        </authorList>
    </citation>
    <scope>NUCLEOTIDE SEQUENCE</scope>
    <source>
        <tissue evidence="2">Whole body</tissue>
    </source>
</reference>